<evidence type="ECO:0000256" key="1">
    <source>
        <dbReference type="ARBA" id="ARBA00008780"/>
    </source>
</evidence>
<protein>
    <recommendedName>
        <fullName evidence="2 10">Lysophospholipase</fullName>
        <ecNumber evidence="2 10">3.1.1.5</ecNumber>
    </recommendedName>
</protein>
<evidence type="ECO:0000313" key="14">
    <source>
        <dbReference type="Proteomes" id="UP000037136"/>
    </source>
</evidence>
<dbReference type="AlphaFoldDB" id="A0A2A9PJN1"/>
<proteinExistence type="inferred from homology"/>
<dbReference type="GO" id="GO:0005829">
    <property type="term" value="C:cytosol"/>
    <property type="evidence" value="ECO:0007669"/>
    <property type="project" value="TreeGrafter"/>
</dbReference>
<keyword evidence="4 9" id="KW-0378">Hydrolase</keyword>
<keyword evidence="5 9" id="KW-0442">Lipid degradation</keyword>
<evidence type="ECO:0000256" key="8">
    <source>
        <dbReference type="ARBA" id="ARBA00049531"/>
    </source>
</evidence>
<evidence type="ECO:0000256" key="10">
    <source>
        <dbReference type="RuleBase" id="RU362103"/>
    </source>
</evidence>
<dbReference type="GO" id="GO:0004623">
    <property type="term" value="F:phospholipase A2 activity"/>
    <property type="evidence" value="ECO:0007669"/>
    <property type="project" value="TreeGrafter"/>
</dbReference>
<evidence type="ECO:0000256" key="6">
    <source>
        <dbReference type="ARBA" id="ARBA00023098"/>
    </source>
</evidence>
<evidence type="ECO:0000313" key="13">
    <source>
        <dbReference type="EMBL" id="PFH61083.1"/>
    </source>
</evidence>
<reference evidence="13 14" key="2">
    <citation type="journal article" date="2017" name="Sci. Rep.">
        <title>Ant-infecting Ophiocordyceps genomes reveal a high diversity of potential behavioral manipulation genes and a possible major role for enterotoxins.</title>
        <authorList>
            <person name="de Bekker C."/>
            <person name="Ohm R.A."/>
            <person name="Evans H.C."/>
            <person name="Brachmann A."/>
            <person name="Hughes D.P."/>
        </authorList>
    </citation>
    <scope>NUCLEOTIDE SEQUENCE [LARGE SCALE GENOMIC DNA]</scope>
    <source>
        <strain evidence="13 14">SC16a</strain>
    </source>
</reference>
<dbReference type="InterPro" id="IPR016035">
    <property type="entry name" value="Acyl_Trfase/lysoPLipase"/>
</dbReference>
<dbReference type="InterPro" id="IPR002642">
    <property type="entry name" value="LysoPLipase_cat_dom"/>
</dbReference>
<dbReference type="GO" id="GO:0046475">
    <property type="term" value="P:glycerophospholipid catabolic process"/>
    <property type="evidence" value="ECO:0007669"/>
    <property type="project" value="TreeGrafter"/>
</dbReference>
<keyword evidence="14" id="KW-1185">Reference proteome</keyword>
<evidence type="ECO:0000259" key="12">
    <source>
        <dbReference type="PROSITE" id="PS51210"/>
    </source>
</evidence>
<name>A0A2A9PJN1_OPHUN</name>
<dbReference type="Gene3D" id="3.40.1090.10">
    <property type="entry name" value="Cytosolic phospholipase A2 catalytic domain"/>
    <property type="match status" value="1"/>
</dbReference>
<dbReference type="GO" id="GO:0005783">
    <property type="term" value="C:endoplasmic reticulum"/>
    <property type="evidence" value="ECO:0007669"/>
    <property type="project" value="TreeGrafter"/>
</dbReference>
<evidence type="ECO:0000256" key="7">
    <source>
        <dbReference type="ARBA" id="ARBA00023180"/>
    </source>
</evidence>
<dbReference type="PROSITE" id="PS51210">
    <property type="entry name" value="PLA2C"/>
    <property type="match status" value="1"/>
</dbReference>
<dbReference type="FunFam" id="3.40.1090.10:FF:000010">
    <property type="entry name" value="Lysophospholipase"/>
    <property type="match status" value="1"/>
</dbReference>
<dbReference type="PANTHER" id="PTHR10728">
    <property type="entry name" value="CYTOSOLIC PHOSPHOLIPASE A2"/>
    <property type="match status" value="1"/>
</dbReference>
<keyword evidence="6 9" id="KW-0443">Lipid metabolism</keyword>
<evidence type="ECO:0000256" key="5">
    <source>
        <dbReference type="ARBA" id="ARBA00022963"/>
    </source>
</evidence>
<evidence type="ECO:0000256" key="11">
    <source>
        <dbReference type="SAM" id="MobiDB-lite"/>
    </source>
</evidence>
<dbReference type="Proteomes" id="UP000037136">
    <property type="component" value="Unassembled WGS sequence"/>
</dbReference>
<dbReference type="EC" id="3.1.1.5" evidence="2 10"/>
<comment type="caution">
    <text evidence="13">The sequence shown here is derived from an EMBL/GenBank/DDBJ whole genome shotgun (WGS) entry which is preliminary data.</text>
</comment>
<keyword evidence="7" id="KW-0325">Glycoprotein</keyword>
<dbReference type="SUPFAM" id="SSF52151">
    <property type="entry name" value="FabD/lysophospholipase-like"/>
    <property type="match status" value="1"/>
</dbReference>
<dbReference type="SMART" id="SM00022">
    <property type="entry name" value="PLAc"/>
    <property type="match status" value="1"/>
</dbReference>
<evidence type="ECO:0000256" key="3">
    <source>
        <dbReference type="ARBA" id="ARBA00022729"/>
    </source>
</evidence>
<organism evidence="13 14">
    <name type="scientific">Ophiocordyceps unilateralis</name>
    <name type="common">Zombie-ant fungus</name>
    <name type="synonym">Torrubia unilateralis</name>
    <dbReference type="NCBI Taxonomy" id="268505"/>
    <lineage>
        <taxon>Eukaryota</taxon>
        <taxon>Fungi</taxon>
        <taxon>Dikarya</taxon>
        <taxon>Ascomycota</taxon>
        <taxon>Pezizomycotina</taxon>
        <taxon>Sordariomycetes</taxon>
        <taxon>Hypocreomycetidae</taxon>
        <taxon>Hypocreales</taxon>
        <taxon>Ophiocordycipitaceae</taxon>
        <taxon>Ophiocordyceps</taxon>
    </lineage>
</organism>
<comment type="similarity">
    <text evidence="1 10">Belongs to the lysophospholipase family.</text>
</comment>
<evidence type="ECO:0000256" key="4">
    <source>
        <dbReference type="ARBA" id="ARBA00022801"/>
    </source>
</evidence>
<evidence type="ECO:0000256" key="2">
    <source>
        <dbReference type="ARBA" id="ARBA00013274"/>
    </source>
</evidence>
<gene>
    <name evidence="13" type="ORF">XA68_18291</name>
</gene>
<comment type="catalytic activity">
    <reaction evidence="8 10">
        <text>a 1-acyl-sn-glycero-3-phosphocholine + H2O = sn-glycerol 3-phosphocholine + a fatty acid + H(+)</text>
        <dbReference type="Rhea" id="RHEA:15177"/>
        <dbReference type="ChEBI" id="CHEBI:15377"/>
        <dbReference type="ChEBI" id="CHEBI:15378"/>
        <dbReference type="ChEBI" id="CHEBI:16870"/>
        <dbReference type="ChEBI" id="CHEBI:28868"/>
        <dbReference type="ChEBI" id="CHEBI:58168"/>
        <dbReference type="EC" id="3.1.1.5"/>
    </reaction>
</comment>
<reference evidence="13 14" key="1">
    <citation type="journal article" date="2015" name="BMC Genomics">
        <title>Gene expression during zombie ant biting behavior reflects the complexity underlying fungal parasitic behavioral manipulation.</title>
        <authorList>
            <person name="de Bekker C."/>
            <person name="Ohm R.A."/>
            <person name="Loreto R.G."/>
            <person name="Sebastian A."/>
            <person name="Albert I."/>
            <person name="Merrow M."/>
            <person name="Brachmann A."/>
            <person name="Hughes D.P."/>
        </authorList>
    </citation>
    <scope>NUCLEOTIDE SEQUENCE [LARGE SCALE GENOMIC DNA]</scope>
    <source>
        <strain evidence="13 14">SC16a</strain>
    </source>
</reference>
<dbReference type="EMBL" id="LAZP02000091">
    <property type="protein sequence ID" value="PFH61083.1"/>
    <property type="molecule type" value="Genomic_DNA"/>
</dbReference>
<feature type="compositionally biased region" description="Low complexity" evidence="11">
    <location>
        <begin position="516"/>
        <end position="536"/>
    </location>
</feature>
<dbReference type="Pfam" id="PF01735">
    <property type="entry name" value="PLA2_B"/>
    <property type="match status" value="1"/>
</dbReference>
<dbReference type="PANTHER" id="PTHR10728:SF33">
    <property type="entry name" value="LYSOPHOSPHOLIPASE 1-RELATED"/>
    <property type="match status" value="1"/>
</dbReference>
<dbReference type="STRING" id="268505.A0A2A9PJN1"/>
<feature type="region of interest" description="Disordered" evidence="11">
    <location>
        <begin position="50"/>
        <end position="91"/>
    </location>
</feature>
<accession>A0A2A9PJN1</accession>
<feature type="region of interest" description="Disordered" evidence="11">
    <location>
        <begin position="515"/>
        <end position="536"/>
    </location>
</feature>
<feature type="chain" id="PRO_5011823192" description="Lysophospholipase" evidence="10">
    <location>
        <begin position="22"/>
        <end position="679"/>
    </location>
</feature>
<feature type="signal peptide" evidence="10">
    <location>
        <begin position="1"/>
        <end position="21"/>
    </location>
</feature>
<dbReference type="GO" id="GO:0004622">
    <property type="term" value="F:phosphatidylcholine lysophospholipase activity"/>
    <property type="evidence" value="ECO:0007669"/>
    <property type="project" value="UniProtKB-EC"/>
</dbReference>
<sequence>MTVVVRTLALLLAAASNVVSAGPDSQNAGLNLTAAAMALSEVKGYTDANSTVSRRAAPDAPDGYKPAPIDCPSPRPSVRNASRLSSQESDWLPRRQQNRIPVLRDLLKRMAIPGFDSDAYLRNGTNSAALPNIGIAISGGGYRSLLTGAGVVSAWDDRTPGSTDQGGLGGLLQSATYFSGLSGGSWLVGSIYANNFSTVQNMVNSDRIWQFDRSILKGPPHLSAIKYYKDVFGDVENKKKGGFQTSVTDYFGRALSFQMINAPNGAPAYTYSSIQNDEAFKSAQVPIPIIVAVGRRPGERIIAPNSTVFEFNPWELGSSDTSLGGYVPLKYTGSKFQNGMLPSDDDCIGGYDNIGFIMGTSASVFNEAIGRLVNSSDRPKDIPRFAVNGLRDILKALDKDNNDIADWNPNPFKGYNQGRNPGAANDSLMLVDGGEDLQNIPYQPLLVKDRNVDVIFSVDSSADTTSKWPNGSAPLATYRRSQDRGLAPISGFPTIPDTNTFVNLGLNSRPTFFGCNNNNNNNNNNNDNNSPGGNSSSSGPLIVYLPNFPYVTESNVSTFSLSISDGERDNLIQNGYALATQLNNTRDQNWPACVGCAILARSFQRTRAPVPQKCRECFARYCWNGAVNNSQPAPYNPSVLDAAAASNNGKSAAAKNDAFGPLVPTAAGLAAMSILAMML</sequence>
<feature type="domain" description="PLA2c" evidence="12">
    <location>
        <begin position="70"/>
        <end position="628"/>
    </location>
</feature>
<keyword evidence="3 10" id="KW-0732">Signal</keyword>
<dbReference type="OrthoDB" id="4084751at2759"/>
<evidence type="ECO:0000256" key="9">
    <source>
        <dbReference type="PROSITE-ProRule" id="PRU00555"/>
    </source>
</evidence>
<feature type="compositionally biased region" description="Polar residues" evidence="11">
    <location>
        <begin position="79"/>
        <end position="89"/>
    </location>
</feature>